<dbReference type="Proteomes" id="UP000295509">
    <property type="component" value="Unassembled WGS sequence"/>
</dbReference>
<dbReference type="InterPro" id="IPR001851">
    <property type="entry name" value="ABC_transp_permease"/>
</dbReference>
<reference evidence="12 13" key="1">
    <citation type="submission" date="2019-03" db="EMBL/GenBank/DDBJ databases">
        <title>Genomic Encyclopedia of Type Strains, Phase III (KMG-III): the genomes of soil and plant-associated and newly described type strains.</title>
        <authorList>
            <person name="Whitman W."/>
        </authorList>
    </citation>
    <scope>NUCLEOTIDE SEQUENCE [LARGE SCALE GENOMIC DNA]</scope>
    <source>
        <strain evidence="12 13">LMG 29544</strain>
    </source>
</reference>
<dbReference type="InterPro" id="IPR027417">
    <property type="entry name" value="P-loop_NTPase"/>
</dbReference>
<dbReference type="Gene3D" id="3.40.50.300">
    <property type="entry name" value="P-loop containing nucleotide triphosphate hydrolases"/>
    <property type="match status" value="1"/>
</dbReference>
<gene>
    <name evidence="12" type="ORF">BX592_10286</name>
</gene>
<dbReference type="GO" id="GO:0005886">
    <property type="term" value="C:plasma membrane"/>
    <property type="evidence" value="ECO:0007669"/>
    <property type="project" value="UniProtKB-SubCell"/>
</dbReference>
<dbReference type="SMART" id="SM00382">
    <property type="entry name" value="AAA"/>
    <property type="match status" value="1"/>
</dbReference>
<evidence type="ECO:0000313" key="12">
    <source>
        <dbReference type="EMBL" id="TDY53939.1"/>
    </source>
</evidence>
<dbReference type="InterPro" id="IPR017871">
    <property type="entry name" value="ABC_transporter-like_CS"/>
</dbReference>
<dbReference type="Pfam" id="PF00005">
    <property type="entry name" value="ABC_tran"/>
    <property type="match status" value="1"/>
</dbReference>
<feature type="transmembrane region" description="Helical" evidence="10">
    <location>
        <begin position="258"/>
        <end position="280"/>
    </location>
</feature>
<dbReference type="PANTHER" id="PTHR45772">
    <property type="entry name" value="CONSERVED COMPONENT OF ABC TRANSPORTER FOR NATURAL AMINO ACIDS-RELATED"/>
    <property type="match status" value="1"/>
</dbReference>
<dbReference type="InterPro" id="IPR043428">
    <property type="entry name" value="LivM-like"/>
</dbReference>
<keyword evidence="8 10" id="KW-1133">Transmembrane helix</keyword>
<keyword evidence="7" id="KW-0067">ATP-binding</keyword>
<keyword evidence="3" id="KW-1003">Cell membrane</keyword>
<sequence>MADPVSTLPLRVPAAPPWRAPLVVGVVALAVLAVGSVVLPTFLVNNLIRSFLYAALALTVDLLWGYTGILTFGQSAFFGIGAYAAGLVFVHAGYSPLLAAGALAAGLAAAWLVARAIGWLAFYHGASPLYASVVTLVLPIVLVQAIYSGGEFTGSSSGLSGFDSIDLPLEAWFFIAGTFLTAVAVVAWLFVRSDAGRLLVAIRENESRCEYLGIDVSRYKARLMETCALVAAFAGFLFACVQMVVAPEYAGFVFGTELVIWVALGGRGSLLGPIVGALLIDTGSAYLSGDLPYIWMLLIGTAFVVVIVAMPRGLAPLVADGVRRAIPRRRGPAAVPVTFVAAPARERAEDSKPAPALSLRGVHKHFGSLKVLDGISFDAHAGELLSLIGPNGAGKSTLMRCIADGAQRSGGTVEIGGADIRHLAPYDCVALGVGRKFQTATVFDSLSVADALRIARYRAAPPSKWKRASALELPQPALDVLRLTGLDRIPEQPCRYLSHGQKQALELAMVLALEPRTVLLDEPTAGLTKQERTQIGSIFVSLATRYRMCLLLVEHDLDFVRQISSRIVVLHQGRIVMDGGVDDVVNSDLVRAVYAGESHTGAANAEGGA</sequence>
<keyword evidence="13" id="KW-1185">Reference proteome</keyword>
<feature type="transmembrane region" description="Helical" evidence="10">
    <location>
        <begin position="20"/>
        <end position="44"/>
    </location>
</feature>
<comment type="subcellular location">
    <subcellularLocation>
        <location evidence="1">Cell membrane</location>
        <topology evidence="1">Multi-pass membrane protein</topology>
    </subcellularLocation>
</comment>
<proteinExistence type="predicted"/>
<evidence type="ECO:0000256" key="8">
    <source>
        <dbReference type="ARBA" id="ARBA00022989"/>
    </source>
</evidence>
<evidence type="ECO:0000256" key="7">
    <source>
        <dbReference type="ARBA" id="ARBA00022840"/>
    </source>
</evidence>
<organism evidence="12 13">
    <name type="scientific">Paraburkholderia rhizosphaerae</name>
    <dbReference type="NCBI Taxonomy" id="480658"/>
    <lineage>
        <taxon>Bacteria</taxon>
        <taxon>Pseudomonadati</taxon>
        <taxon>Pseudomonadota</taxon>
        <taxon>Betaproteobacteria</taxon>
        <taxon>Burkholderiales</taxon>
        <taxon>Burkholderiaceae</taxon>
        <taxon>Paraburkholderia</taxon>
    </lineage>
</organism>
<evidence type="ECO:0000256" key="9">
    <source>
        <dbReference type="ARBA" id="ARBA00023136"/>
    </source>
</evidence>
<evidence type="ECO:0000256" key="3">
    <source>
        <dbReference type="ARBA" id="ARBA00022475"/>
    </source>
</evidence>
<keyword evidence="5 10" id="KW-0812">Transmembrane</keyword>
<dbReference type="Pfam" id="PF02653">
    <property type="entry name" value="BPD_transp_2"/>
    <property type="match status" value="1"/>
</dbReference>
<evidence type="ECO:0000256" key="2">
    <source>
        <dbReference type="ARBA" id="ARBA00022448"/>
    </source>
</evidence>
<dbReference type="PROSITE" id="PS50893">
    <property type="entry name" value="ABC_TRANSPORTER_2"/>
    <property type="match status" value="1"/>
</dbReference>
<dbReference type="PANTHER" id="PTHR45772:SF2">
    <property type="entry name" value="ABC TRANSPORTER ATP-BINDING PROTEIN"/>
    <property type="match status" value="1"/>
</dbReference>
<comment type="caution">
    <text evidence="12">The sequence shown here is derived from an EMBL/GenBank/DDBJ whole genome shotgun (WGS) entry which is preliminary data.</text>
</comment>
<dbReference type="EMBL" id="SORE01000002">
    <property type="protein sequence ID" value="TDY53939.1"/>
    <property type="molecule type" value="Genomic_DNA"/>
</dbReference>
<dbReference type="RefSeq" id="WP_243849264.1">
    <property type="nucleotide sequence ID" value="NZ_JBHLUW010000035.1"/>
</dbReference>
<protein>
    <submittedName>
        <fullName evidence="12">Branched-chain amino acid transport system permease protein</fullName>
    </submittedName>
</protein>
<dbReference type="InterPro" id="IPR051120">
    <property type="entry name" value="ABC_AA/LPS_Transport"/>
</dbReference>
<feature type="domain" description="ABC transporter" evidence="11">
    <location>
        <begin position="357"/>
        <end position="597"/>
    </location>
</feature>
<evidence type="ECO:0000256" key="1">
    <source>
        <dbReference type="ARBA" id="ARBA00004651"/>
    </source>
</evidence>
<feature type="transmembrane region" description="Helical" evidence="10">
    <location>
        <begin position="100"/>
        <end position="122"/>
    </location>
</feature>
<evidence type="ECO:0000256" key="4">
    <source>
        <dbReference type="ARBA" id="ARBA00022519"/>
    </source>
</evidence>
<evidence type="ECO:0000256" key="10">
    <source>
        <dbReference type="SAM" id="Phobius"/>
    </source>
</evidence>
<feature type="transmembrane region" description="Helical" evidence="10">
    <location>
        <begin position="50"/>
        <end position="69"/>
    </location>
</feature>
<dbReference type="InterPro" id="IPR003593">
    <property type="entry name" value="AAA+_ATPase"/>
</dbReference>
<evidence type="ECO:0000259" key="11">
    <source>
        <dbReference type="PROSITE" id="PS50893"/>
    </source>
</evidence>
<dbReference type="CDD" id="cd06581">
    <property type="entry name" value="TM_PBP1_LivM_like"/>
    <property type="match status" value="1"/>
</dbReference>
<keyword evidence="2" id="KW-0813">Transport</keyword>
<keyword evidence="4" id="KW-0997">Cell inner membrane</keyword>
<evidence type="ECO:0000256" key="5">
    <source>
        <dbReference type="ARBA" id="ARBA00022692"/>
    </source>
</evidence>
<name>A0A4V3HFL9_9BURK</name>
<keyword evidence="9 10" id="KW-0472">Membrane</keyword>
<dbReference type="GO" id="GO:0016887">
    <property type="term" value="F:ATP hydrolysis activity"/>
    <property type="evidence" value="ECO:0007669"/>
    <property type="project" value="InterPro"/>
</dbReference>
<dbReference type="GO" id="GO:0005524">
    <property type="term" value="F:ATP binding"/>
    <property type="evidence" value="ECO:0007669"/>
    <property type="project" value="UniProtKB-KW"/>
</dbReference>
<keyword evidence="6" id="KW-0547">Nucleotide-binding</keyword>
<dbReference type="GO" id="GO:0015658">
    <property type="term" value="F:branched-chain amino acid transmembrane transporter activity"/>
    <property type="evidence" value="ECO:0007669"/>
    <property type="project" value="InterPro"/>
</dbReference>
<feature type="transmembrane region" description="Helical" evidence="10">
    <location>
        <begin position="292"/>
        <end position="310"/>
    </location>
</feature>
<accession>A0A4V3HFL9</accession>
<feature type="transmembrane region" description="Helical" evidence="10">
    <location>
        <begin position="129"/>
        <end position="147"/>
    </location>
</feature>
<feature type="transmembrane region" description="Helical" evidence="10">
    <location>
        <begin position="171"/>
        <end position="191"/>
    </location>
</feature>
<evidence type="ECO:0000256" key="6">
    <source>
        <dbReference type="ARBA" id="ARBA00022741"/>
    </source>
</evidence>
<dbReference type="PROSITE" id="PS00211">
    <property type="entry name" value="ABC_TRANSPORTER_1"/>
    <property type="match status" value="1"/>
</dbReference>
<dbReference type="SUPFAM" id="SSF52540">
    <property type="entry name" value="P-loop containing nucleoside triphosphate hydrolases"/>
    <property type="match status" value="1"/>
</dbReference>
<dbReference type="InterPro" id="IPR003439">
    <property type="entry name" value="ABC_transporter-like_ATP-bd"/>
</dbReference>
<dbReference type="AlphaFoldDB" id="A0A4V3HFL9"/>
<evidence type="ECO:0000313" key="13">
    <source>
        <dbReference type="Proteomes" id="UP000295509"/>
    </source>
</evidence>
<feature type="transmembrane region" description="Helical" evidence="10">
    <location>
        <begin position="227"/>
        <end position="246"/>
    </location>
</feature>